<reference evidence="1 2" key="1">
    <citation type="submission" date="2019-02" db="EMBL/GenBank/DDBJ databases">
        <title>Deep-cultivation of Planctomycetes and their phenomic and genomic characterization uncovers novel biology.</title>
        <authorList>
            <person name="Wiegand S."/>
            <person name="Jogler M."/>
            <person name="Boedeker C."/>
            <person name="Pinto D."/>
            <person name="Vollmers J."/>
            <person name="Rivas-Marin E."/>
            <person name="Kohn T."/>
            <person name="Peeters S.H."/>
            <person name="Heuer A."/>
            <person name="Rast P."/>
            <person name="Oberbeckmann S."/>
            <person name="Bunk B."/>
            <person name="Jeske O."/>
            <person name="Meyerdierks A."/>
            <person name="Storesund J.E."/>
            <person name="Kallscheuer N."/>
            <person name="Luecker S."/>
            <person name="Lage O.M."/>
            <person name="Pohl T."/>
            <person name="Merkel B.J."/>
            <person name="Hornburger P."/>
            <person name="Mueller R.-W."/>
            <person name="Bruemmer F."/>
            <person name="Labrenz M."/>
            <person name="Spormann A.M."/>
            <person name="Op den Camp H."/>
            <person name="Overmann J."/>
            <person name="Amann R."/>
            <person name="Jetten M.S.M."/>
            <person name="Mascher T."/>
            <person name="Medema M.H."/>
            <person name="Devos D.P."/>
            <person name="Kaster A.-K."/>
            <person name="Ovreas L."/>
            <person name="Rohde M."/>
            <person name="Galperin M.Y."/>
            <person name="Jogler C."/>
        </authorList>
    </citation>
    <scope>NUCLEOTIDE SEQUENCE [LARGE SCALE GENOMIC DNA]</scope>
    <source>
        <strain evidence="1 2">Pla163</strain>
    </source>
</reference>
<dbReference type="AlphaFoldDB" id="A0A518D1S6"/>
<dbReference type="RefSeq" id="WP_145188666.1">
    <property type="nucleotide sequence ID" value="NZ_CP036290.1"/>
</dbReference>
<gene>
    <name evidence="1" type="ORF">Pla163_25280</name>
</gene>
<evidence type="ECO:0000313" key="1">
    <source>
        <dbReference type="EMBL" id="QDU85399.1"/>
    </source>
</evidence>
<name>A0A518D1S6_9BACT</name>
<evidence type="ECO:0000313" key="2">
    <source>
        <dbReference type="Proteomes" id="UP000319342"/>
    </source>
</evidence>
<protein>
    <submittedName>
        <fullName evidence="1">Uncharacterized protein</fullName>
    </submittedName>
</protein>
<keyword evidence="2" id="KW-1185">Reference proteome</keyword>
<dbReference type="EMBL" id="CP036290">
    <property type="protein sequence ID" value="QDU85399.1"/>
    <property type="molecule type" value="Genomic_DNA"/>
</dbReference>
<sequence>MSEPIRSGLRAPALEPLLVGLVDYAGTFPPAGLDLEAAAANFAGYRRSKWAWVLGRAAVAQGDLSSLAAWVREHDAGSAPWPITAVVGERFDRTADLVAAAAEQDPADDGLAGAGPALDVQAFECRVASAADVTAAARALAPLVAAPTDVVVEVAADRPDDWAPLLDAIAAVGARAKLRTGAVVAAAIPPADVVARFLVACAARRLPVKLTAGLHHALCATRALTYEPAGPIGPMHGFVNAYAAAGLAFEHGADVATVERCLLAPDARSFRATSAGLSVELDGRAPAVLTTDQLRELRGRFISAFGSCSFDEPLEDLCALGWLEHPARTPGT</sequence>
<dbReference type="OrthoDB" id="9778153at2"/>
<dbReference type="Proteomes" id="UP000319342">
    <property type="component" value="Chromosome"/>
</dbReference>
<accession>A0A518D1S6</accession>
<proteinExistence type="predicted"/>
<organism evidence="1 2">
    <name type="scientific">Rohdeia mirabilis</name>
    <dbReference type="NCBI Taxonomy" id="2528008"/>
    <lineage>
        <taxon>Bacteria</taxon>
        <taxon>Pseudomonadati</taxon>
        <taxon>Planctomycetota</taxon>
        <taxon>Planctomycetia</taxon>
        <taxon>Planctomycetia incertae sedis</taxon>
        <taxon>Rohdeia</taxon>
    </lineage>
</organism>